<evidence type="ECO:0000313" key="2">
    <source>
        <dbReference type="EMBL" id="MDR6244364.1"/>
    </source>
</evidence>
<reference evidence="2 3" key="1">
    <citation type="submission" date="2023-07" db="EMBL/GenBank/DDBJ databases">
        <title>Genomic Encyclopedia of Type Strains, Phase IV (KMG-IV): sequencing the most valuable type-strain genomes for metagenomic binning, comparative biology and taxonomic classification.</title>
        <authorList>
            <person name="Goeker M."/>
        </authorList>
    </citation>
    <scope>NUCLEOTIDE SEQUENCE [LARGE SCALE GENOMIC DNA]</scope>
    <source>
        <strain evidence="2 3">DSM 22170</strain>
    </source>
</reference>
<evidence type="ECO:0000313" key="3">
    <source>
        <dbReference type="Proteomes" id="UP001185028"/>
    </source>
</evidence>
<proteinExistence type="predicted"/>
<sequence>MLKIQSMIGLAVFDVEDGKQLGKIHDFIVHEDWSVYGFELEGKGLFSLQVRTVKWEDVVSFGSDAIMIRNQQAVRQTAADDIKHTFLIGNRKLKELPVLTSDGAMLGYVSDVYFNPELGKSITGIEISDGFISDLIGGRKWLPISDQIAFGESAIMTPVASDQRLKECL</sequence>
<feature type="domain" description="PRC-barrel" evidence="1">
    <location>
        <begin position="3"/>
        <end position="70"/>
    </location>
</feature>
<protein>
    <submittedName>
        <fullName evidence="2">Uncharacterized protein YrrD</fullName>
    </submittedName>
</protein>
<dbReference type="InterPro" id="IPR027275">
    <property type="entry name" value="PRC-brl_dom"/>
</dbReference>
<dbReference type="InterPro" id="IPR011033">
    <property type="entry name" value="PRC_barrel-like_sf"/>
</dbReference>
<evidence type="ECO:0000259" key="1">
    <source>
        <dbReference type="Pfam" id="PF05239"/>
    </source>
</evidence>
<dbReference type="Pfam" id="PF05239">
    <property type="entry name" value="PRC"/>
    <property type="match status" value="2"/>
</dbReference>
<comment type="caution">
    <text evidence="2">The sequence shown here is derived from an EMBL/GenBank/DDBJ whole genome shotgun (WGS) entry which is preliminary data.</text>
</comment>
<dbReference type="EMBL" id="JAVDQH010000007">
    <property type="protein sequence ID" value="MDR6244364.1"/>
    <property type="molecule type" value="Genomic_DNA"/>
</dbReference>
<dbReference type="Proteomes" id="UP001185028">
    <property type="component" value="Unassembled WGS sequence"/>
</dbReference>
<dbReference type="SUPFAM" id="SSF50346">
    <property type="entry name" value="PRC-barrel domain"/>
    <property type="match status" value="2"/>
</dbReference>
<keyword evidence="3" id="KW-1185">Reference proteome</keyword>
<organism evidence="2 3">
    <name type="scientific">Paenibacillus hunanensis</name>
    <dbReference type="NCBI Taxonomy" id="539262"/>
    <lineage>
        <taxon>Bacteria</taxon>
        <taxon>Bacillati</taxon>
        <taxon>Bacillota</taxon>
        <taxon>Bacilli</taxon>
        <taxon>Bacillales</taxon>
        <taxon>Paenibacillaceae</taxon>
        <taxon>Paenibacillus</taxon>
    </lineage>
</organism>
<gene>
    <name evidence="2" type="ORF">JOC58_002257</name>
</gene>
<dbReference type="Gene3D" id="2.30.30.240">
    <property type="entry name" value="PRC-barrel domain"/>
    <property type="match status" value="2"/>
</dbReference>
<name>A0ABU1IYN2_9BACL</name>
<accession>A0ABU1IYN2</accession>
<feature type="domain" description="PRC-barrel" evidence="1">
    <location>
        <begin position="91"/>
        <end position="163"/>
    </location>
</feature>